<dbReference type="RefSeq" id="WP_103934296.1">
    <property type="nucleotide sequence ID" value="NZ_FNVA01000006.1"/>
</dbReference>
<accession>A0A1H6B2J1</accession>
<dbReference type="AlphaFoldDB" id="A0A1H6B2J1"/>
<dbReference type="EMBL" id="FNVA01000006">
    <property type="protein sequence ID" value="SEG54565.1"/>
    <property type="molecule type" value="Genomic_DNA"/>
</dbReference>
<sequence>MMEHKHLLLAVLREDDGQDLIEYALLAGLIALASIASIKVLATKIGNAFSNVGSQLTSAT</sequence>
<dbReference type="Pfam" id="PF04964">
    <property type="entry name" value="Flp_Fap"/>
    <property type="match status" value="1"/>
</dbReference>
<keyword evidence="1" id="KW-0472">Membrane</keyword>
<reference evidence="2 3" key="1">
    <citation type="submission" date="2016-10" db="EMBL/GenBank/DDBJ databases">
        <authorList>
            <person name="de Groot N.N."/>
        </authorList>
    </citation>
    <scope>NUCLEOTIDE SEQUENCE [LARGE SCALE GENOMIC DNA]</scope>
    <source>
        <strain evidence="2 3">DSM 22489</strain>
    </source>
</reference>
<proteinExistence type="predicted"/>
<evidence type="ECO:0000313" key="2">
    <source>
        <dbReference type="EMBL" id="SEG54565.1"/>
    </source>
</evidence>
<evidence type="ECO:0000256" key="1">
    <source>
        <dbReference type="SAM" id="Phobius"/>
    </source>
</evidence>
<name>A0A1H6B2J1_9BACT</name>
<keyword evidence="1" id="KW-0812">Transmembrane</keyword>
<evidence type="ECO:0000313" key="3">
    <source>
        <dbReference type="Proteomes" id="UP000236728"/>
    </source>
</evidence>
<keyword evidence="3" id="KW-1185">Reference proteome</keyword>
<dbReference type="Proteomes" id="UP000236728">
    <property type="component" value="Unassembled WGS sequence"/>
</dbReference>
<feature type="transmembrane region" description="Helical" evidence="1">
    <location>
        <begin position="20"/>
        <end position="42"/>
    </location>
</feature>
<dbReference type="InterPro" id="IPR007047">
    <property type="entry name" value="Flp_Fap"/>
</dbReference>
<gene>
    <name evidence="2" type="ORF">SAMN05421819_3429</name>
</gene>
<keyword evidence="1" id="KW-1133">Transmembrane helix</keyword>
<organism evidence="2 3">
    <name type="scientific">Bryocella elongata</name>
    <dbReference type="NCBI Taxonomy" id="863522"/>
    <lineage>
        <taxon>Bacteria</taxon>
        <taxon>Pseudomonadati</taxon>
        <taxon>Acidobacteriota</taxon>
        <taxon>Terriglobia</taxon>
        <taxon>Terriglobales</taxon>
        <taxon>Acidobacteriaceae</taxon>
        <taxon>Bryocella</taxon>
    </lineage>
</organism>
<protein>
    <submittedName>
        <fullName evidence="2">Pilus assembly protein Flp/PilA</fullName>
    </submittedName>
</protein>